<organism evidence="1 2">
    <name type="scientific">Hibiscus sabdariffa</name>
    <name type="common">roselle</name>
    <dbReference type="NCBI Taxonomy" id="183260"/>
    <lineage>
        <taxon>Eukaryota</taxon>
        <taxon>Viridiplantae</taxon>
        <taxon>Streptophyta</taxon>
        <taxon>Embryophyta</taxon>
        <taxon>Tracheophyta</taxon>
        <taxon>Spermatophyta</taxon>
        <taxon>Magnoliopsida</taxon>
        <taxon>eudicotyledons</taxon>
        <taxon>Gunneridae</taxon>
        <taxon>Pentapetalae</taxon>
        <taxon>rosids</taxon>
        <taxon>malvids</taxon>
        <taxon>Malvales</taxon>
        <taxon>Malvaceae</taxon>
        <taxon>Malvoideae</taxon>
        <taxon>Hibiscus</taxon>
    </lineage>
</organism>
<evidence type="ECO:0000313" key="1">
    <source>
        <dbReference type="EMBL" id="KAK9010549.1"/>
    </source>
</evidence>
<reference evidence="1 2" key="1">
    <citation type="journal article" date="2024" name="G3 (Bethesda)">
        <title>Genome assembly of Hibiscus sabdariffa L. provides insights into metabolisms of medicinal natural products.</title>
        <authorList>
            <person name="Kim T."/>
        </authorList>
    </citation>
    <scope>NUCLEOTIDE SEQUENCE [LARGE SCALE GENOMIC DNA]</scope>
    <source>
        <strain evidence="1">TK-2024</strain>
        <tissue evidence="1">Old leaves</tissue>
    </source>
</reference>
<dbReference type="Proteomes" id="UP001396334">
    <property type="component" value="Unassembled WGS sequence"/>
</dbReference>
<dbReference type="EMBL" id="JBBPBN010000023">
    <property type="protein sequence ID" value="KAK9010549.1"/>
    <property type="molecule type" value="Genomic_DNA"/>
</dbReference>
<gene>
    <name evidence="1" type="ORF">V6N11_043431</name>
</gene>
<comment type="caution">
    <text evidence="1">The sequence shown here is derived from an EMBL/GenBank/DDBJ whole genome shotgun (WGS) entry which is preliminary data.</text>
</comment>
<accession>A0ABR2RCI2</accession>
<protein>
    <submittedName>
        <fullName evidence="1">Uncharacterized protein</fullName>
    </submittedName>
</protein>
<proteinExistence type="predicted"/>
<keyword evidence="2" id="KW-1185">Reference proteome</keyword>
<evidence type="ECO:0000313" key="2">
    <source>
        <dbReference type="Proteomes" id="UP001396334"/>
    </source>
</evidence>
<sequence length="98" mass="11218">MCCYIKTVLAGIFINVKSSIYTVGIQAYEVCELDLNVFIDYIKDFHEILCFFLSKRDCIPHKLQDGNGREKRSALELLDRPDKNIIPYGVFLIVGIAE</sequence>
<name>A0ABR2RCI2_9ROSI</name>